<dbReference type="EMBL" id="AAKUAJ010000103">
    <property type="protein sequence ID" value="ECV7047727.1"/>
    <property type="molecule type" value="Genomic_DNA"/>
</dbReference>
<reference evidence="2" key="1">
    <citation type="submission" date="2018-07" db="EMBL/GenBank/DDBJ databases">
        <authorList>
            <person name="Ashton P.M."/>
            <person name="Dallman T."/>
            <person name="Nair S."/>
            <person name="De Pinna E."/>
            <person name="Peters T."/>
            <person name="Grant K."/>
        </authorList>
    </citation>
    <scope>NUCLEOTIDE SEQUENCE</scope>
    <source>
        <strain evidence="2">69894</strain>
    </source>
</reference>
<gene>
    <name evidence="2" type="ORF">ZU66_24015</name>
</gene>
<organism evidence="2">
    <name type="scientific">Salmonella derby</name>
    <dbReference type="NCBI Taxonomy" id="28144"/>
    <lineage>
        <taxon>Bacteria</taxon>
        <taxon>Pseudomonadati</taxon>
        <taxon>Pseudomonadota</taxon>
        <taxon>Gammaproteobacteria</taxon>
        <taxon>Enterobacterales</taxon>
        <taxon>Enterobacteriaceae</taxon>
        <taxon>Salmonella</taxon>
    </lineage>
</organism>
<evidence type="ECO:0000313" key="2">
    <source>
        <dbReference type="EMBL" id="ECV7047727.1"/>
    </source>
</evidence>
<accession>A0A610X1N9</accession>
<dbReference type="InterPro" id="IPR014914">
    <property type="entry name" value="RES_dom"/>
</dbReference>
<dbReference type="Pfam" id="PF08808">
    <property type="entry name" value="RES"/>
    <property type="match status" value="1"/>
</dbReference>
<dbReference type="AlphaFoldDB" id="A0A610X1N9"/>
<proteinExistence type="predicted"/>
<evidence type="ECO:0000259" key="1">
    <source>
        <dbReference type="Pfam" id="PF08808"/>
    </source>
</evidence>
<protein>
    <submittedName>
        <fullName evidence="2">RES family NAD+ phosphorylase</fullName>
    </submittedName>
</protein>
<sequence length="275" mass="30919">MGENVKVIELNSLDQFRKDLLANSTPKSVEAHLKWYLESFGGINFKFGYDRPIVRARICANSNGYGNIRELLSPPPELTKIGRFNDEGKPMFYAAYHIGTAIAEVNAKDGDIVQVVQFELPKKSDSGLRCLIIGEVYNAYHGISTISPDLFNEIRALIKRLGENDIRGLLSFLYMDALSAELLNDVFASKNNYIYSRTLSRLLLAQYNDIDGIIFPSAKVKGTSNIVLRPESILEKVRVVSNCLFEISKVYPYGICDIKLLKQAKGQRIDGEIVW</sequence>
<feature type="domain" description="RES" evidence="1">
    <location>
        <begin position="68"/>
        <end position="233"/>
    </location>
</feature>
<name>A0A610X1N9_SALDE</name>
<comment type="caution">
    <text evidence="2">The sequence shown here is derived from an EMBL/GenBank/DDBJ whole genome shotgun (WGS) entry which is preliminary data.</text>
</comment>